<dbReference type="InterPro" id="IPR036188">
    <property type="entry name" value="FAD/NAD-bd_sf"/>
</dbReference>
<dbReference type="InterPro" id="IPR052542">
    <property type="entry name" value="Cholesterol_Oxidase"/>
</dbReference>
<dbReference type="GO" id="GO:0016995">
    <property type="term" value="F:cholesterol oxidase activity"/>
    <property type="evidence" value="ECO:0007669"/>
    <property type="project" value="UniProtKB-EC"/>
</dbReference>
<evidence type="ECO:0000256" key="8">
    <source>
        <dbReference type="ARBA" id="ARBA00023221"/>
    </source>
</evidence>
<evidence type="ECO:0000256" key="6">
    <source>
        <dbReference type="ARBA" id="ARBA00023098"/>
    </source>
</evidence>
<organism evidence="17 18">
    <name type="scientific">Vanilla planifolia</name>
    <name type="common">Vanilla</name>
    <dbReference type="NCBI Taxonomy" id="51239"/>
    <lineage>
        <taxon>Eukaryota</taxon>
        <taxon>Viridiplantae</taxon>
        <taxon>Streptophyta</taxon>
        <taxon>Embryophyta</taxon>
        <taxon>Tracheophyta</taxon>
        <taxon>Spermatophyta</taxon>
        <taxon>Magnoliopsida</taxon>
        <taxon>Liliopsida</taxon>
        <taxon>Asparagales</taxon>
        <taxon>Orchidaceae</taxon>
        <taxon>Vanilloideae</taxon>
        <taxon>Vanilleae</taxon>
        <taxon>Vanilla</taxon>
    </lineage>
</organism>
<evidence type="ECO:0000256" key="3">
    <source>
        <dbReference type="ARBA" id="ARBA00022630"/>
    </source>
</evidence>
<keyword evidence="15" id="KW-0472">Membrane</keyword>
<dbReference type="SUPFAM" id="SSF51905">
    <property type="entry name" value="FAD/NAD(P)-binding domain"/>
    <property type="match status" value="1"/>
</dbReference>
<evidence type="ECO:0000313" key="17">
    <source>
        <dbReference type="EMBL" id="KAG0488001.1"/>
    </source>
</evidence>
<dbReference type="InterPro" id="IPR007867">
    <property type="entry name" value="GMC_OxRtase_C"/>
</dbReference>
<evidence type="ECO:0000256" key="1">
    <source>
        <dbReference type="ARBA" id="ARBA00001974"/>
    </source>
</evidence>
<keyword evidence="15" id="KW-1133">Transmembrane helix</keyword>
<dbReference type="Proteomes" id="UP000636800">
    <property type="component" value="Chromosome 3"/>
</dbReference>
<keyword evidence="9" id="KW-0413">Isomerase</keyword>
<dbReference type="Gene3D" id="3.50.50.60">
    <property type="entry name" value="FAD/NAD(P)-binding domain"/>
    <property type="match status" value="3"/>
</dbReference>
<feature type="domain" description="4Fe-4S ferredoxin-type" evidence="16">
    <location>
        <begin position="180"/>
        <end position="210"/>
    </location>
</feature>
<dbReference type="GO" id="GO:0008203">
    <property type="term" value="P:cholesterol metabolic process"/>
    <property type="evidence" value="ECO:0007669"/>
    <property type="project" value="UniProtKB-KW"/>
</dbReference>
<dbReference type="Gene3D" id="3.40.50.1820">
    <property type="entry name" value="alpha/beta hydrolase"/>
    <property type="match status" value="1"/>
</dbReference>
<dbReference type="PANTHER" id="PTHR47470:SF1">
    <property type="entry name" value="FAD-DEPENDENT OXIDOREDUCTASE 2 FAD BINDING DOMAIN-CONTAINING PROTEIN"/>
    <property type="match status" value="1"/>
</dbReference>
<evidence type="ECO:0000256" key="2">
    <source>
        <dbReference type="ARBA" id="ARBA00022548"/>
    </source>
</evidence>
<accession>A0A835R906</accession>
<evidence type="ECO:0000256" key="9">
    <source>
        <dbReference type="ARBA" id="ARBA00023235"/>
    </source>
</evidence>
<keyword evidence="5" id="KW-0560">Oxidoreductase</keyword>
<dbReference type="InterPro" id="IPR017900">
    <property type="entry name" value="4Fe4S_Fe_S_CS"/>
</dbReference>
<keyword evidence="3" id="KW-0285">Flavoprotein</keyword>
<dbReference type="InterPro" id="IPR017896">
    <property type="entry name" value="4Fe4S_Fe-S-bd"/>
</dbReference>
<evidence type="ECO:0000256" key="4">
    <source>
        <dbReference type="ARBA" id="ARBA00022827"/>
    </source>
</evidence>
<evidence type="ECO:0000256" key="14">
    <source>
        <dbReference type="ARBA" id="ARBA00049778"/>
    </source>
</evidence>
<dbReference type="Pfam" id="PF00732">
    <property type="entry name" value="GMC_oxred_N"/>
    <property type="match status" value="1"/>
</dbReference>
<dbReference type="InterPro" id="IPR000172">
    <property type="entry name" value="GMC_OxRdtase_N"/>
</dbReference>
<evidence type="ECO:0000256" key="5">
    <source>
        <dbReference type="ARBA" id="ARBA00023002"/>
    </source>
</evidence>
<dbReference type="PANTHER" id="PTHR47470">
    <property type="entry name" value="CHOLESTEROL OXIDASE"/>
    <property type="match status" value="1"/>
</dbReference>
<sequence length="1180" mass="131472">MAEDESFDAVVVGSGYGGSVAACRMSMAGIRVCLVEKGRRWEAHDFPADVLRLVSAARLEWSKWGVAVGSQKALFQIREEGDSLAMVACGFGGGSLVNAGVVVPASVRARRDPKWPKEWTSDWEQCEALASMMLGAQPPPLVFSNGRVMRQVLCEEMEDYKPDPIRLSINFGKEKEKAGGEISPKKLGSCLACGNCFSGCPYNAKNSTDKNYLALAIKAGCTVRTETQILYVVKNQGEVCEHDDKICKRRWRVYFDDLRYICSDFVILSAGVLGTSEILFQSQRRGLALSERLGFGLSCNGNNVAYAATSRAPLNAYGLNKKQFSEAPIESRPGPAISASFTSSSGFTIQSAVLPTSYPYLLFKGIVTYGWPSPYSLLHCLINIVKFYIMGPNACQAMALNVMGHDACDGRITFDEETEKIRLTPPQDPLLPKKILALQNITRKLGGILFMSKYRSTSVHLLGGCNAAPNASLGVCSPNGHVYNPSTNQSTVHEGLFVSDASLIPCSIGVNPCLAITTIAEHISKNLVDDVLRFKASVLQREDIQKEPTKKTMNSVPNPSAVENLSERMVVVKEKMSGFIGGMPCTAYLTMNINCKEEQGFQHKNLSAGYGYPLLKGRVDGYVDFLSVSKEKLFILDGKVDLCKINNRTPYTQYMHYSLPLVSASGSRYILEGKKVMNPFLLASYAWREATTLHVNFQKVEMNSTENEKQQISLTDEILDLQGELHISIFQLLKSLAMLKGKNKDNFVRLLLLSFWRTYILQEPRYSEEDFSLSELIQHPYPVHVLHQLNTEDDYTITCMQWRSTQSLWKPELKTPQPVLLLNGYAGESYYLPTEPRDLVRTLLEEGYEIWLLQTRLHPTHPSNNFTIEDIAKFDIPAVIAKIHEEHGSSIRIHVIAHCAGGLAIHMALLGGHVSASCITSLSCTNSSMYFKLTTLASVKMRLPLLPVTMAIIGKKKTLSITDSSKDEIRHSLLKWVARIIPRTERCSCDECEIVSGVFGNPYWHENVSKTLHRWTSKQCVTHLPMSGLPHLRKVCNAGHIVDAQGKNNYMIHPERIALPTLYISGGRSLLVTPETSLMANRYMRMHQPEFEHKRVVLAGFGHSDLLIGEESYKRVFPHFVSHMRMAEEGGRRKGRGGGWEKSVVSWEALHDVNGAFGSFASILCLIIFFIFCGYFYLRI</sequence>
<evidence type="ECO:0000256" key="11">
    <source>
        <dbReference type="ARBA" id="ARBA00049645"/>
    </source>
</evidence>
<protein>
    <recommendedName>
        <fullName evidence="13">Cholesterol oxidase</fullName>
        <ecNumber evidence="12">1.1.3.6</ecNumber>
        <ecNumber evidence="10">5.3.3.1</ecNumber>
    </recommendedName>
    <alternativeName>
        <fullName evidence="14">Cholesterol isomerase</fullName>
    </alternativeName>
</protein>
<dbReference type="InterPro" id="IPR029058">
    <property type="entry name" value="AB_hydrolase_fold"/>
</dbReference>
<keyword evidence="8" id="KW-0753">Steroid metabolism</keyword>
<evidence type="ECO:0000256" key="13">
    <source>
        <dbReference type="ARBA" id="ARBA00049744"/>
    </source>
</evidence>
<gene>
    <name evidence="17" type="ORF">HPP92_006812</name>
</gene>
<evidence type="ECO:0000256" key="15">
    <source>
        <dbReference type="SAM" id="Phobius"/>
    </source>
</evidence>
<dbReference type="EMBL" id="JADCNL010000003">
    <property type="protein sequence ID" value="KAG0488001.1"/>
    <property type="molecule type" value="Genomic_DNA"/>
</dbReference>
<dbReference type="Pfam" id="PF05199">
    <property type="entry name" value="GMC_oxred_C"/>
    <property type="match status" value="1"/>
</dbReference>
<dbReference type="GO" id="GO:0004769">
    <property type="term" value="F:steroid Delta-isomerase activity"/>
    <property type="evidence" value="ECO:0007669"/>
    <property type="project" value="UniProtKB-EC"/>
</dbReference>
<dbReference type="AlphaFoldDB" id="A0A835R906"/>
<evidence type="ECO:0000313" key="18">
    <source>
        <dbReference type="Proteomes" id="UP000636800"/>
    </source>
</evidence>
<keyword evidence="15" id="KW-0812">Transmembrane</keyword>
<evidence type="ECO:0000256" key="10">
    <source>
        <dbReference type="ARBA" id="ARBA00038856"/>
    </source>
</evidence>
<dbReference type="GO" id="GO:0050660">
    <property type="term" value="F:flavin adenine dinucleotide binding"/>
    <property type="evidence" value="ECO:0007669"/>
    <property type="project" value="InterPro"/>
</dbReference>
<keyword evidence="18" id="KW-1185">Reference proteome</keyword>
<feature type="transmembrane region" description="Helical" evidence="15">
    <location>
        <begin position="1156"/>
        <end position="1178"/>
    </location>
</feature>
<keyword evidence="2" id="KW-0153">Cholesterol metabolism</keyword>
<dbReference type="PROSITE" id="PS51379">
    <property type="entry name" value="4FE4S_FER_2"/>
    <property type="match status" value="1"/>
</dbReference>
<proteinExistence type="predicted"/>
<keyword evidence="6" id="KW-0443">Lipid metabolism</keyword>
<dbReference type="SUPFAM" id="SSF53474">
    <property type="entry name" value="alpha/beta-Hydrolases"/>
    <property type="match status" value="1"/>
</dbReference>
<keyword evidence="7" id="KW-1207">Sterol metabolism</keyword>
<comment type="caution">
    <text evidence="17">The sequence shown here is derived from an EMBL/GenBank/DDBJ whole genome shotgun (WGS) entry which is preliminary data.</text>
</comment>
<evidence type="ECO:0000256" key="7">
    <source>
        <dbReference type="ARBA" id="ARBA00023166"/>
    </source>
</evidence>
<dbReference type="PROSITE" id="PS00198">
    <property type="entry name" value="4FE4S_FER_1"/>
    <property type="match status" value="1"/>
</dbReference>
<keyword evidence="4" id="KW-0274">FAD</keyword>
<comment type="pathway">
    <text evidence="11">Steroid metabolism; cholesterol degradation.</text>
</comment>
<dbReference type="EC" id="5.3.3.1" evidence="10"/>
<evidence type="ECO:0000259" key="16">
    <source>
        <dbReference type="PROSITE" id="PS51379"/>
    </source>
</evidence>
<name>A0A835R906_VANPL</name>
<evidence type="ECO:0000256" key="12">
    <source>
        <dbReference type="ARBA" id="ARBA00049723"/>
    </source>
</evidence>
<reference evidence="17 18" key="1">
    <citation type="journal article" date="2020" name="Nat. Food">
        <title>A phased Vanilla planifolia genome enables genetic improvement of flavour and production.</title>
        <authorList>
            <person name="Hasing T."/>
            <person name="Tang H."/>
            <person name="Brym M."/>
            <person name="Khazi F."/>
            <person name="Huang T."/>
            <person name="Chambers A.H."/>
        </authorList>
    </citation>
    <scope>NUCLEOTIDE SEQUENCE [LARGE SCALE GENOMIC DNA]</scope>
    <source>
        <tissue evidence="17">Leaf</tissue>
    </source>
</reference>
<dbReference type="EC" id="1.1.3.6" evidence="12"/>
<dbReference type="OrthoDB" id="1668162at2759"/>
<comment type="cofactor">
    <cofactor evidence="1">
        <name>FAD</name>
        <dbReference type="ChEBI" id="CHEBI:57692"/>
    </cofactor>
</comment>